<dbReference type="Gene3D" id="3.40.50.300">
    <property type="entry name" value="P-loop containing nucleotide triphosphate hydrolases"/>
    <property type="match status" value="1"/>
</dbReference>
<sequence length="708" mass="74585">MLRVGKGAFRDIGSAIAAARDGDTVEISGGTYTEQVTVDKAIELRAVKKTGTVTLRGEDTPLTVRASATVRDLKISCYGAGRGDAVAVEGVGVAPTINRCVLKTTAGAGIKATKGAAPTIDDCQVEGSRYGVLVESAAHAALTGCRLARIGHGVVATGRDTTTTLLRTHVEDAKHAAVAVSDNASLTVVETEVNRGGTGLEVDGGTLVAKDVVIGAVLGTGIRVVSGEGSFTRCWVTDAAGSGIWVGGGRAVLDQCDATNGRGAGFQLIGGDIMLTGCLAHENLAEGFQRHTAARMTACASYANGVEDGVGVQPGAPAPHGAESQELANPPFDRTVAALTDGLAAARAQVEEKLWRRDDRLAAARLLGATNERIERLRRLAAKVAGAPLTDPDDKATAQAVLAEIDERNDTLRALLDKRGGDGSPEKVIAELETLIGLTEVKAEVRTLIDIITIGQRRAAAGLKTPPMSRHLVFTGNPGTGKTTVARLYGRILAALGLLERGHLVETARVDLVGEYVGHTAVKTKRAFDSARGGVLFIDEAYALSPVDSGRDFGREAIDTLVKLMEDHREEVVVIAAGYTGEMARFVAANPGLRSRFGRTIEFPDYSADELVRITDSLAGQHDYTLAERTRSDLLAYYAQLPRGEGFGNGREARHTFETMVAEHANRLARQSNHTAEELTTLLPEDLPDEWTASPPSRLDQPGSMAVA</sequence>
<evidence type="ECO:0000256" key="4">
    <source>
        <dbReference type="SAM" id="MobiDB-lite"/>
    </source>
</evidence>
<keyword evidence="3" id="KW-0067">ATP-binding</keyword>
<dbReference type="InterPro" id="IPR003593">
    <property type="entry name" value="AAA+_ATPase"/>
</dbReference>
<evidence type="ECO:0000313" key="7">
    <source>
        <dbReference type="Proteomes" id="UP001144280"/>
    </source>
</evidence>
<dbReference type="Pfam" id="PF00004">
    <property type="entry name" value="AAA"/>
    <property type="match status" value="1"/>
</dbReference>
<protein>
    <recommendedName>
        <fullName evidence="5">AAA+ ATPase domain-containing protein</fullName>
    </recommendedName>
</protein>
<dbReference type="PANTHER" id="PTHR43392:SF2">
    <property type="entry name" value="AAA-TYPE ATPASE FAMILY PROTEIN _ ANKYRIN REPEAT FAMILY PROTEIN"/>
    <property type="match status" value="1"/>
</dbReference>
<dbReference type="PANTHER" id="PTHR43392">
    <property type="entry name" value="AAA-TYPE ATPASE FAMILY PROTEIN / ANKYRIN REPEAT FAMILY PROTEIN"/>
    <property type="match status" value="1"/>
</dbReference>
<evidence type="ECO:0000256" key="1">
    <source>
        <dbReference type="ARBA" id="ARBA00010378"/>
    </source>
</evidence>
<organism evidence="6 7">
    <name type="scientific">Phytohabitans aurantiacus</name>
    <dbReference type="NCBI Taxonomy" id="3016789"/>
    <lineage>
        <taxon>Bacteria</taxon>
        <taxon>Bacillati</taxon>
        <taxon>Actinomycetota</taxon>
        <taxon>Actinomycetes</taxon>
        <taxon>Micromonosporales</taxon>
        <taxon>Micromonosporaceae</taxon>
    </lineage>
</organism>
<feature type="domain" description="AAA+ ATPase" evidence="5">
    <location>
        <begin position="468"/>
        <end position="607"/>
    </location>
</feature>
<keyword evidence="7" id="KW-1185">Reference proteome</keyword>
<evidence type="ECO:0000256" key="2">
    <source>
        <dbReference type="ARBA" id="ARBA00022741"/>
    </source>
</evidence>
<evidence type="ECO:0000256" key="3">
    <source>
        <dbReference type="ARBA" id="ARBA00022840"/>
    </source>
</evidence>
<dbReference type="EMBL" id="BSDI01000007">
    <property type="protein sequence ID" value="GLH96495.1"/>
    <property type="molecule type" value="Genomic_DNA"/>
</dbReference>
<dbReference type="InterPro" id="IPR006626">
    <property type="entry name" value="PbH1"/>
</dbReference>
<dbReference type="SMART" id="SM00710">
    <property type="entry name" value="PbH1"/>
    <property type="match status" value="5"/>
</dbReference>
<reference evidence="6" key="1">
    <citation type="submission" date="2022-12" db="EMBL/GenBank/DDBJ databases">
        <title>New Phytohabitans aurantiacus sp. RD004123 nov., an actinomycete isolated from soil.</title>
        <authorList>
            <person name="Triningsih D.W."/>
            <person name="Harunari E."/>
            <person name="Igarashi Y."/>
        </authorList>
    </citation>
    <scope>NUCLEOTIDE SEQUENCE</scope>
    <source>
        <strain evidence="6">RD004123</strain>
    </source>
</reference>
<dbReference type="PRINTS" id="PR00819">
    <property type="entry name" value="CBXCFQXSUPER"/>
</dbReference>
<comment type="caution">
    <text evidence="6">The sequence shown here is derived from an EMBL/GenBank/DDBJ whole genome shotgun (WGS) entry which is preliminary data.</text>
</comment>
<dbReference type="Gene3D" id="1.10.8.60">
    <property type="match status" value="1"/>
</dbReference>
<feature type="region of interest" description="Disordered" evidence="4">
    <location>
        <begin position="683"/>
        <end position="708"/>
    </location>
</feature>
<accession>A0ABQ5QT74</accession>
<evidence type="ECO:0000259" key="5">
    <source>
        <dbReference type="SMART" id="SM00382"/>
    </source>
</evidence>
<dbReference type="InterPro" id="IPR050773">
    <property type="entry name" value="CbxX/CfxQ_RuBisCO_ESX"/>
</dbReference>
<name>A0ABQ5QT74_9ACTN</name>
<keyword evidence="2" id="KW-0547">Nucleotide-binding</keyword>
<dbReference type="SMART" id="SM00382">
    <property type="entry name" value="AAA"/>
    <property type="match status" value="1"/>
</dbReference>
<dbReference type="Pfam" id="PF13229">
    <property type="entry name" value="Beta_helix"/>
    <property type="match status" value="1"/>
</dbReference>
<evidence type="ECO:0000313" key="6">
    <source>
        <dbReference type="EMBL" id="GLH96495.1"/>
    </source>
</evidence>
<dbReference type="Gene3D" id="2.160.20.10">
    <property type="entry name" value="Single-stranded right-handed beta-helix, Pectin lyase-like"/>
    <property type="match status" value="2"/>
</dbReference>
<dbReference type="InterPro" id="IPR003959">
    <property type="entry name" value="ATPase_AAA_core"/>
</dbReference>
<dbReference type="SUPFAM" id="SSF51126">
    <property type="entry name" value="Pectin lyase-like"/>
    <property type="match status" value="2"/>
</dbReference>
<dbReference type="Pfam" id="PF17866">
    <property type="entry name" value="AAA_lid_6"/>
    <property type="match status" value="1"/>
</dbReference>
<proteinExistence type="inferred from homology"/>
<dbReference type="Proteomes" id="UP001144280">
    <property type="component" value="Unassembled WGS sequence"/>
</dbReference>
<dbReference type="InterPro" id="IPR041627">
    <property type="entry name" value="AAA_lid_6"/>
</dbReference>
<dbReference type="InterPro" id="IPR012334">
    <property type="entry name" value="Pectin_lyas_fold"/>
</dbReference>
<gene>
    <name evidence="6" type="ORF">Pa4123_17690</name>
</gene>
<dbReference type="InterPro" id="IPR011050">
    <property type="entry name" value="Pectin_lyase_fold/virulence"/>
</dbReference>
<dbReference type="InterPro" id="IPR027417">
    <property type="entry name" value="P-loop_NTPase"/>
</dbReference>
<comment type="similarity">
    <text evidence="1">Belongs to the CbxX/CfxQ family.</text>
</comment>
<dbReference type="SUPFAM" id="SSF52540">
    <property type="entry name" value="P-loop containing nucleoside triphosphate hydrolases"/>
    <property type="match status" value="1"/>
</dbReference>
<dbReference type="InterPro" id="IPR039448">
    <property type="entry name" value="Beta_helix"/>
</dbReference>
<dbReference type="InterPro" id="IPR000641">
    <property type="entry name" value="CbxX/CfxQ"/>
</dbReference>